<accession>A0A9D4V5U0</accession>
<proteinExistence type="predicted"/>
<evidence type="ECO:0000313" key="1">
    <source>
        <dbReference type="EMBL" id="KAI5080370.1"/>
    </source>
</evidence>
<name>A0A9D4V5U0_ADICA</name>
<keyword evidence="2" id="KW-1185">Reference proteome</keyword>
<dbReference type="Proteomes" id="UP000886520">
    <property type="component" value="Chromosome 5"/>
</dbReference>
<comment type="caution">
    <text evidence="1">The sequence shown here is derived from an EMBL/GenBank/DDBJ whole genome shotgun (WGS) entry which is preliminary data.</text>
</comment>
<dbReference type="AlphaFoldDB" id="A0A9D4V5U0"/>
<evidence type="ECO:0000313" key="2">
    <source>
        <dbReference type="Proteomes" id="UP000886520"/>
    </source>
</evidence>
<dbReference type="EMBL" id="JABFUD020000005">
    <property type="protein sequence ID" value="KAI5080370.1"/>
    <property type="molecule type" value="Genomic_DNA"/>
</dbReference>
<reference evidence="1 2" key="1">
    <citation type="submission" date="2021-01" db="EMBL/GenBank/DDBJ databases">
        <title>Adiantum capillus-veneris genome.</title>
        <authorList>
            <person name="Fang Y."/>
            <person name="Liao Q."/>
        </authorList>
    </citation>
    <scope>NUCLEOTIDE SEQUENCE [LARGE SCALE GENOMIC DNA]</scope>
    <source>
        <strain evidence="1">H3</strain>
        <tissue evidence="1">Leaf</tissue>
    </source>
</reference>
<protein>
    <submittedName>
        <fullName evidence="1">Uncharacterized protein</fullName>
    </submittedName>
</protein>
<organism evidence="1 2">
    <name type="scientific">Adiantum capillus-veneris</name>
    <name type="common">Maidenhair fern</name>
    <dbReference type="NCBI Taxonomy" id="13818"/>
    <lineage>
        <taxon>Eukaryota</taxon>
        <taxon>Viridiplantae</taxon>
        <taxon>Streptophyta</taxon>
        <taxon>Embryophyta</taxon>
        <taxon>Tracheophyta</taxon>
        <taxon>Polypodiopsida</taxon>
        <taxon>Polypodiidae</taxon>
        <taxon>Polypodiales</taxon>
        <taxon>Pteridineae</taxon>
        <taxon>Pteridaceae</taxon>
        <taxon>Vittarioideae</taxon>
        <taxon>Adiantum</taxon>
    </lineage>
</organism>
<gene>
    <name evidence="1" type="ORF">GOP47_0005849</name>
</gene>
<sequence>MAYYVDKFAMRTGGLRNVSMGRDSPLWRYLRQPGSSILRVAHTEFSTNGFVELLKCKALSGILIEDSLTHAHKYTFVDREVALYVFTGKHPDSVLSHCA</sequence>